<dbReference type="HOGENOM" id="CLU_035243_2_1_1"/>
<organism evidence="8 9">
    <name type="scientific">Phaeoacremonium minimum (strain UCR-PA7)</name>
    <name type="common">Esca disease fungus</name>
    <name type="synonym">Togninia minima</name>
    <dbReference type="NCBI Taxonomy" id="1286976"/>
    <lineage>
        <taxon>Eukaryota</taxon>
        <taxon>Fungi</taxon>
        <taxon>Dikarya</taxon>
        <taxon>Ascomycota</taxon>
        <taxon>Pezizomycotina</taxon>
        <taxon>Sordariomycetes</taxon>
        <taxon>Sordariomycetidae</taxon>
        <taxon>Togniniales</taxon>
        <taxon>Togniniaceae</taxon>
        <taxon>Phaeoacremonium</taxon>
    </lineage>
</organism>
<keyword evidence="5" id="KW-0539">Nucleus</keyword>
<feature type="region of interest" description="Disordered" evidence="6">
    <location>
        <begin position="296"/>
        <end position="319"/>
    </location>
</feature>
<name>R8BLP1_PHAM7</name>
<dbReference type="AlphaFoldDB" id="R8BLP1"/>
<dbReference type="Gene3D" id="1.10.20.10">
    <property type="entry name" value="Histone, subunit A"/>
    <property type="match status" value="1"/>
</dbReference>
<dbReference type="OrthoDB" id="28335at2759"/>
<dbReference type="CDD" id="cd08048">
    <property type="entry name" value="HFD_TAF11"/>
    <property type="match status" value="1"/>
</dbReference>
<dbReference type="InterPro" id="IPR045127">
    <property type="entry name" value="TAF11-like"/>
</dbReference>
<reference evidence="9" key="1">
    <citation type="journal article" date="2013" name="Genome Announc.">
        <title>Draft genome sequence of the ascomycete Phaeoacremonium aleophilum strain UCR-PA7, a causal agent of the esca disease complex in grapevines.</title>
        <authorList>
            <person name="Blanco-Ulate B."/>
            <person name="Rolshausen P."/>
            <person name="Cantu D."/>
        </authorList>
    </citation>
    <scope>NUCLEOTIDE SEQUENCE [LARGE SCALE GENOMIC DNA]</scope>
    <source>
        <strain evidence="9">UCR-PA7</strain>
    </source>
</reference>
<gene>
    <name evidence="8" type="ORF">UCRPA7_4318</name>
</gene>
<feature type="region of interest" description="Disordered" evidence="6">
    <location>
        <begin position="1"/>
        <end position="126"/>
    </location>
</feature>
<dbReference type="GO" id="GO:0003743">
    <property type="term" value="F:translation initiation factor activity"/>
    <property type="evidence" value="ECO:0007669"/>
    <property type="project" value="UniProtKB-KW"/>
</dbReference>
<feature type="compositionally biased region" description="Low complexity" evidence="6">
    <location>
        <begin position="1"/>
        <end position="14"/>
    </location>
</feature>
<dbReference type="GO" id="GO:0016251">
    <property type="term" value="F:RNA polymerase II general transcription initiation factor activity"/>
    <property type="evidence" value="ECO:0007669"/>
    <property type="project" value="TreeGrafter"/>
</dbReference>
<evidence type="ECO:0000256" key="3">
    <source>
        <dbReference type="ARBA" id="ARBA00023015"/>
    </source>
</evidence>
<keyword evidence="9" id="KW-1185">Reference proteome</keyword>
<dbReference type="SUPFAM" id="SSF47113">
    <property type="entry name" value="Histone-fold"/>
    <property type="match status" value="1"/>
</dbReference>
<dbReference type="Proteomes" id="UP000014074">
    <property type="component" value="Unassembled WGS sequence"/>
</dbReference>
<keyword evidence="4" id="KW-0804">Transcription</keyword>
<dbReference type="PANTHER" id="PTHR13218">
    <property type="entry name" value="TRANSCRIPTION INITIATION FACTOR TFIID SUBUNIT 11-RELATED"/>
    <property type="match status" value="1"/>
</dbReference>
<evidence type="ECO:0000256" key="5">
    <source>
        <dbReference type="ARBA" id="ARBA00023242"/>
    </source>
</evidence>
<dbReference type="GeneID" id="19324757"/>
<dbReference type="Pfam" id="PF04719">
    <property type="entry name" value="TAFII28"/>
    <property type="match status" value="1"/>
</dbReference>
<accession>R8BLP1</accession>
<keyword evidence="8" id="KW-0396">Initiation factor</keyword>
<evidence type="ECO:0000259" key="7">
    <source>
        <dbReference type="Pfam" id="PF04719"/>
    </source>
</evidence>
<feature type="domain" description="TAFII28-like protein" evidence="7">
    <location>
        <begin position="230"/>
        <end position="328"/>
    </location>
</feature>
<dbReference type="PANTHER" id="PTHR13218:SF8">
    <property type="entry name" value="TRANSCRIPTION INITIATION FACTOR TFIID SUBUNIT 11"/>
    <property type="match status" value="1"/>
</dbReference>
<keyword evidence="3" id="KW-0805">Transcription regulation</keyword>
<dbReference type="GO" id="GO:0046982">
    <property type="term" value="F:protein heterodimerization activity"/>
    <property type="evidence" value="ECO:0007669"/>
    <property type="project" value="InterPro"/>
</dbReference>
<feature type="compositionally biased region" description="Polar residues" evidence="6">
    <location>
        <begin position="24"/>
        <end position="33"/>
    </location>
</feature>
<dbReference type="GO" id="GO:0051123">
    <property type="term" value="P:RNA polymerase II preinitiation complex assembly"/>
    <property type="evidence" value="ECO:0007669"/>
    <property type="project" value="InterPro"/>
</dbReference>
<evidence type="ECO:0000256" key="6">
    <source>
        <dbReference type="SAM" id="MobiDB-lite"/>
    </source>
</evidence>
<dbReference type="KEGG" id="tmn:UCRPA7_4318"/>
<dbReference type="RefSeq" id="XP_007915080.1">
    <property type="nucleotide sequence ID" value="XM_007916889.1"/>
</dbReference>
<dbReference type="eggNOG" id="KOG3219">
    <property type="taxonomic scope" value="Eukaryota"/>
</dbReference>
<evidence type="ECO:0000256" key="4">
    <source>
        <dbReference type="ARBA" id="ARBA00023163"/>
    </source>
</evidence>
<dbReference type="InterPro" id="IPR006809">
    <property type="entry name" value="TAFII28_dom"/>
</dbReference>
<keyword evidence="8" id="KW-0648">Protein biosynthesis</keyword>
<comment type="similarity">
    <text evidence="2">Belongs to the TAF11 family.</text>
</comment>
<sequence>MATSPPYHSYSPSAGSPPYPSHSQLPTLNTLNVNKKRTAAGDAASPALKRRKGSVLSVASSTLSAHPLRQTSFPPDESPFGARSPSVDMDSVSMISGSAVSAAPVKKKRGRKSKAEKAREQTPSVVGGRAMTAVSGVSGGGEKGAAADAAADDDDDVNVTMGVANAVRTAEEKVEEKERLRVLTSQMDQDQLERYEMFRASRVSDAVIKRVGRFHPLCLKPAKLTPSLQVVNAAVSQSVPANVTAAVKSVAKVFIGDLIESARRIQCEWITNTDEKQSEVPFPDWPYDEDEHYIDPEPGKDKMHPFVKRKEPPRGPLRPDHVREAWRRYKQSVEGGAVGTLGLWHVQQHSGVDRFGARTGGKRLFK</sequence>
<dbReference type="EMBL" id="KB933101">
    <property type="protein sequence ID" value="EOO00257.1"/>
    <property type="molecule type" value="Genomic_DNA"/>
</dbReference>
<evidence type="ECO:0000313" key="9">
    <source>
        <dbReference type="Proteomes" id="UP000014074"/>
    </source>
</evidence>
<evidence type="ECO:0000313" key="8">
    <source>
        <dbReference type="EMBL" id="EOO00257.1"/>
    </source>
</evidence>
<evidence type="ECO:0000256" key="2">
    <source>
        <dbReference type="ARBA" id="ARBA00009788"/>
    </source>
</evidence>
<dbReference type="GO" id="GO:0005669">
    <property type="term" value="C:transcription factor TFIID complex"/>
    <property type="evidence" value="ECO:0007669"/>
    <property type="project" value="InterPro"/>
</dbReference>
<comment type="subcellular location">
    <subcellularLocation>
        <location evidence="1">Nucleus</location>
    </subcellularLocation>
</comment>
<evidence type="ECO:0000256" key="1">
    <source>
        <dbReference type="ARBA" id="ARBA00004123"/>
    </source>
</evidence>
<protein>
    <submittedName>
        <fullName evidence="8">Putative transcription initiation factor tfiid subunit 11 protein</fullName>
    </submittedName>
</protein>
<dbReference type="InterPro" id="IPR009072">
    <property type="entry name" value="Histone-fold"/>
</dbReference>
<proteinExistence type="inferred from homology"/>
<feature type="compositionally biased region" description="Low complexity" evidence="6">
    <location>
        <begin position="54"/>
        <end position="65"/>
    </location>
</feature>